<dbReference type="AlphaFoldDB" id="A0AAV2Q806"/>
<evidence type="ECO:0000256" key="1">
    <source>
        <dbReference type="ARBA" id="ARBA00004115"/>
    </source>
</evidence>
<evidence type="ECO:0000256" key="5">
    <source>
        <dbReference type="ARBA" id="ARBA00022729"/>
    </source>
</evidence>
<evidence type="ECO:0000256" key="8">
    <source>
        <dbReference type="ARBA" id="ARBA00023136"/>
    </source>
</evidence>
<dbReference type="PANTHER" id="PTHR12924">
    <property type="entry name" value="TRANSLOCON-ASSOCIATED PROTEIN, ALPHA SUBUNIT"/>
    <property type="match status" value="1"/>
</dbReference>
<feature type="region of interest" description="Disordered" evidence="12">
    <location>
        <begin position="269"/>
        <end position="290"/>
    </location>
</feature>
<keyword evidence="16" id="KW-1185">Reference proteome</keyword>
<protein>
    <recommendedName>
        <fullName evidence="3">Translocon-associated protein subunit alpha</fullName>
    </recommendedName>
    <alternativeName>
        <fullName evidence="11">Signal sequence receptor subunit alpha</fullName>
    </alternativeName>
</protein>
<evidence type="ECO:0000256" key="2">
    <source>
        <dbReference type="ARBA" id="ARBA00006776"/>
    </source>
</evidence>
<gene>
    <name evidence="15" type="ORF">MNOR_LOCUS9710</name>
</gene>
<evidence type="ECO:0000313" key="15">
    <source>
        <dbReference type="EMBL" id="CAL4075146.1"/>
    </source>
</evidence>
<evidence type="ECO:0000256" key="9">
    <source>
        <dbReference type="ARBA" id="ARBA00025620"/>
    </source>
</evidence>
<comment type="similarity">
    <text evidence="2">Belongs to the TRAP-alpha family.</text>
</comment>
<comment type="subcellular location">
    <subcellularLocation>
        <location evidence="1">Endoplasmic reticulum membrane</location>
        <topology evidence="1">Single-pass type I membrane protein</topology>
    </subcellularLocation>
</comment>
<name>A0AAV2Q806_MEGNR</name>
<feature type="region of interest" description="Disordered" evidence="12">
    <location>
        <begin position="38"/>
        <end position="85"/>
    </location>
</feature>
<keyword evidence="7 13" id="KW-1133">Transmembrane helix</keyword>
<dbReference type="EMBL" id="CAXKWB010004744">
    <property type="protein sequence ID" value="CAL4075146.1"/>
    <property type="molecule type" value="Genomic_DNA"/>
</dbReference>
<dbReference type="PANTHER" id="PTHR12924:SF0">
    <property type="entry name" value="TRANSLOCON-ASSOCIATED PROTEIN SUBUNIT ALPHA"/>
    <property type="match status" value="1"/>
</dbReference>
<feature type="signal peptide" evidence="14">
    <location>
        <begin position="1"/>
        <end position="23"/>
    </location>
</feature>
<comment type="function">
    <text evidence="9">TRAP proteins are part of a complex whose function is to bind calcium to the ER membrane and thereby regulate the retention of ER resident proteins. May be involved in the recycling of the translocation apparatus after completion of the translocation process or may function as a membrane-bound chaperone facilitating folding of translocated proteins.</text>
</comment>
<evidence type="ECO:0000256" key="3">
    <source>
        <dbReference type="ARBA" id="ARBA00020280"/>
    </source>
</evidence>
<proteinExistence type="inferred from homology"/>
<comment type="caution">
    <text evidence="15">The sequence shown here is derived from an EMBL/GenBank/DDBJ whole genome shotgun (WGS) entry which is preliminary data.</text>
</comment>
<organism evidence="15 16">
    <name type="scientific">Meganyctiphanes norvegica</name>
    <name type="common">Northern krill</name>
    <name type="synonym">Thysanopoda norvegica</name>
    <dbReference type="NCBI Taxonomy" id="48144"/>
    <lineage>
        <taxon>Eukaryota</taxon>
        <taxon>Metazoa</taxon>
        <taxon>Ecdysozoa</taxon>
        <taxon>Arthropoda</taxon>
        <taxon>Crustacea</taxon>
        <taxon>Multicrustacea</taxon>
        <taxon>Malacostraca</taxon>
        <taxon>Eumalacostraca</taxon>
        <taxon>Eucarida</taxon>
        <taxon>Euphausiacea</taxon>
        <taxon>Euphausiidae</taxon>
        <taxon>Meganyctiphanes</taxon>
    </lineage>
</organism>
<evidence type="ECO:0000313" key="16">
    <source>
        <dbReference type="Proteomes" id="UP001497623"/>
    </source>
</evidence>
<keyword evidence="6" id="KW-0256">Endoplasmic reticulum</keyword>
<feature type="compositionally biased region" description="Acidic residues" evidence="12">
    <location>
        <begin position="38"/>
        <end position="74"/>
    </location>
</feature>
<sequence>MFGGLKRLLFLMLLVLPLIISLSDTNGMKAYADEDDIDGEEDDILEEEEDEEEAVVDGEGGSDVEPTGDEEEEASGPKGSPDADTVILFTKPVGNGGELPAGKLVEFLVGFTNNGDKDFVLDTIDASFRYPMDFNFYIQNFTAIPYTRAVKPRQEATVMYSFYPAEAFAGRPLGLVVQLSYKDADGNPFTEAVFNQTVTITEVDEGIDTETFFLYCFLLALAVLALIAGHHFLSSFGRKKGGKKAVVEMGTSSKGDVDYDWIPKETLNELRKTPRTSPRQRKANRESDSK</sequence>
<evidence type="ECO:0000256" key="14">
    <source>
        <dbReference type="SAM" id="SignalP"/>
    </source>
</evidence>
<evidence type="ECO:0000256" key="4">
    <source>
        <dbReference type="ARBA" id="ARBA00022692"/>
    </source>
</evidence>
<comment type="subunit">
    <text evidence="10">Heterotetramer of TRAP-alpha, TRAP-beta, TRAP-delta and TRAP-gamma. Interacts with palmitoylated calnexin (CALX), the interaction is required for efficient folding of glycosylated proteins.</text>
</comment>
<feature type="transmembrane region" description="Helical" evidence="13">
    <location>
        <begin position="212"/>
        <end position="233"/>
    </location>
</feature>
<dbReference type="GO" id="GO:0005789">
    <property type="term" value="C:endoplasmic reticulum membrane"/>
    <property type="evidence" value="ECO:0007669"/>
    <property type="project" value="UniProtKB-SubCell"/>
</dbReference>
<reference evidence="15 16" key="1">
    <citation type="submission" date="2024-05" db="EMBL/GenBank/DDBJ databases">
        <authorList>
            <person name="Wallberg A."/>
        </authorList>
    </citation>
    <scope>NUCLEOTIDE SEQUENCE [LARGE SCALE GENOMIC DNA]</scope>
</reference>
<keyword evidence="4 13" id="KW-0812">Transmembrane</keyword>
<keyword evidence="5 14" id="KW-0732">Signal</keyword>
<evidence type="ECO:0000256" key="10">
    <source>
        <dbReference type="ARBA" id="ARBA00025854"/>
    </source>
</evidence>
<dbReference type="InterPro" id="IPR005595">
    <property type="entry name" value="TRAP_alpha"/>
</dbReference>
<evidence type="ECO:0000256" key="6">
    <source>
        <dbReference type="ARBA" id="ARBA00022824"/>
    </source>
</evidence>
<dbReference type="Pfam" id="PF03896">
    <property type="entry name" value="TRAP_alpha"/>
    <property type="match status" value="1"/>
</dbReference>
<accession>A0AAV2Q806</accession>
<keyword evidence="8 13" id="KW-0472">Membrane</keyword>
<dbReference type="Proteomes" id="UP001497623">
    <property type="component" value="Unassembled WGS sequence"/>
</dbReference>
<evidence type="ECO:0000256" key="12">
    <source>
        <dbReference type="SAM" id="MobiDB-lite"/>
    </source>
</evidence>
<evidence type="ECO:0000256" key="7">
    <source>
        <dbReference type="ARBA" id="ARBA00022989"/>
    </source>
</evidence>
<evidence type="ECO:0000256" key="11">
    <source>
        <dbReference type="ARBA" id="ARBA00031071"/>
    </source>
</evidence>
<evidence type="ECO:0000256" key="13">
    <source>
        <dbReference type="SAM" id="Phobius"/>
    </source>
</evidence>
<feature type="chain" id="PRO_5043741103" description="Translocon-associated protein subunit alpha" evidence="14">
    <location>
        <begin position="24"/>
        <end position="290"/>
    </location>
</feature>